<keyword evidence="1" id="KW-0472">Membrane</keyword>
<dbReference type="Proteomes" id="UP000036681">
    <property type="component" value="Unplaced"/>
</dbReference>
<keyword evidence="1" id="KW-0812">Transmembrane</keyword>
<reference evidence="3" key="1">
    <citation type="submission" date="2017-02" db="UniProtKB">
        <authorList>
            <consortium name="WormBaseParasite"/>
        </authorList>
    </citation>
    <scope>IDENTIFICATION</scope>
</reference>
<accession>A0A0M3IR40</accession>
<proteinExistence type="predicted"/>
<keyword evidence="2" id="KW-1185">Reference proteome</keyword>
<feature type="transmembrane region" description="Helical" evidence="1">
    <location>
        <begin position="29"/>
        <end position="48"/>
    </location>
</feature>
<protein>
    <submittedName>
        <fullName evidence="3">Uncharacterized protein</fullName>
    </submittedName>
</protein>
<evidence type="ECO:0000313" key="2">
    <source>
        <dbReference type="Proteomes" id="UP000036681"/>
    </source>
</evidence>
<name>A0A0M3IR40_ASCLU</name>
<organism evidence="2 3">
    <name type="scientific">Ascaris lumbricoides</name>
    <name type="common">Giant roundworm</name>
    <dbReference type="NCBI Taxonomy" id="6252"/>
    <lineage>
        <taxon>Eukaryota</taxon>
        <taxon>Metazoa</taxon>
        <taxon>Ecdysozoa</taxon>
        <taxon>Nematoda</taxon>
        <taxon>Chromadorea</taxon>
        <taxon>Rhabditida</taxon>
        <taxon>Spirurina</taxon>
        <taxon>Ascaridomorpha</taxon>
        <taxon>Ascaridoidea</taxon>
        <taxon>Ascarididae</taxon>
        <taxon>Ascaris</taxon>
    </lineage>
</organism>
<keyword evidence="1" id="KW-1133">Transmembrane helix</keyword>
<dbReference type="WBParaSite" id="ALUE_0002121801-mRNA-1">
    <property type="protein sequence ID" value="ALUE_0002121801-mRNA-1"/>
    <property type="gene ID" value="ALUE_0002121801"/>
</dbReference>
<evidence type="ECO:0000256" key="1">
    <source>
        <dbReference type="SAM" id="Phobius"/>
    </source>
</evidence>
<dbReference type="AlphaFoldDB" id="A0A0M3IR40"/>
<sequence>MKLDNEIVKVMNKRQSSQMNRSGNMLKVSFERLAVIIFVSLLTPHTMMHFQ</sequence>
<evidence type="ECO:0000313" key="3">
    <source>
        <dbReference type="WBParaSite" id="ALUE_0002121801-mRNA-1"/>
    </source>
</evidence>